<dbReference type="GO" id="GO:0001508">
    <property type="term" value="P:action potential"/>
    <property type="evidence" value="ECO:0007669"/>
    <property type="project" value="TreeGrafter"/>
</dbReference>
<dbReference type="SUPFAM" id="SSF81324">
    <property type="entry name" value="Voltage-gated potassium channels"/>
    <property type="match status" value="1"/>
</dbReference>
<evidence type="ECO:0000313" key="15">
    <source>
        <dbReference type="Proteomes" id="UP000236738"/>
    </source>
</evidence>
<keyword evidence="7" id="KW-0630">Potassium</keyword>
<evidence type="ECO:0000313" key="14">
    <source>
        <dbReference type="EMBL" id="SEF50472.1"/>
    </source>
</evidence>
<dbReference type="GO" id="GO:0005249">
    <property type="term" value="F:voltage-gated potassium channel activity"/>
    <property type="evidence" value="ECO:0007669"/>
    <property type="project" value="InterPro"/>
</dbReference>
<organism evidence="14 15">
    <name type="scientific">Halpernia humi</name>
    <dbReference type="NCBI Taxonomy" id="493375"/>
    <lineage>
        <taxon>Bacteria</taxon>
        <taxon>Pseudomonadati</taxon>
        <taxon>Bacteroidota</taxon>
        <taxon>Flavobacteriia</taxon>
        <taxon>Flavobacteriales</taxon>
        <taxon>Weeksellaceae</taxon>
        <taxon>Chryseobacterium group</taxon>
        <taxon>Halpernia</taxon>
    </lineage>
</organism>
<evidence type="ECO:0000256" key="8">
    <source>
        <dbReference type="ARBA" id="ARBA00022989"/>
    </source>
</evidence>
<feature type="transmembrane region" description="Helical" evidence="12">
    <location>
        <begin position="20"/>
        <end position="37"/>
    </location>
</feature>
<keyword evidence="15" id="KW-1185">Reference proteome</keyword>
<feature type="transmembrane region" description="Helical" evidence="12">
    <location>
        <begin position="149"/>
        <end position="170"/>
    </location>
</feature>
<evidence type="ECO:0000256" key="3">
    <source>
        <dbReference type="ARBA" id="ARBA00022538"/>
    </source>
</evidence>
<evidence type="ECO:0000256" key="4">
    <source>
        <dbReference type="ARBA" id="ARBA00022692"/>
    </source>
</evidence>
<dbReference type="Proteomes" id="UP000236738">
    <property type="component" value="Unassembled WGS sequence"/>
</dbReference>
<keyword evidence="11 14" id="KW-0407">Ion channel</keyword>
<comment type="subcellular location">
    <subcellularLocation>
        <location evidence="1">Membrane</location>
        <topology evidence="1">Multi-pass membrane protein</topology>
    </subcellularLocation>
</comment>
<accession>A0A1H5SIL4</accession>
<proteinExistence type="predicted"/>
<feature type="domain" description="Ion transport" evidence="13">
    <location>
        <begin position="14"/>
        <end position="240"/>
    </location>
</feature>
<evidence type="ECO:0000256" key="2">
    <source>
        <dbReference type="ARBA" id="ARBA00022448"/>
    </source>
</evidence>
<keyword evidence="5" id="KW-0631">Potassium channel</keyword>
<dbReference type="InterPro" id="IPR028325">
    <property type="entry name" value="VG_K_chnl"/>
</dbReference>
<feature type="transmembrane region" description="Helical" evidence="12">
    <location>
        <begin position="88"/>
        <end position="111"/>
    </location>
</feature>
<dbReference type="Pfam" id="PF00520">
    <property type="entry name" value="Ion_trans"/>
    <property type="match status" value="1"/>
</dbReference>
<evidence type="ECO:0000256" key="11">
    <source>
        <dbReference type="ARBA" id="ARBA00023303"/>
    </source>
</evidence>
<name>A0A1H5SIL4_9FLAO</name>
<dbReference type="PRINTS" id="PR00169">
    <property type="entry name" value="KCHANNEL"/>
</dbReference>
<dbReference type="OrthoDB" id="9799090at2"/>
<dbReference type="PANTHER" id="PTHR11537">
    <property type="entry name" value="VOLTAGE-GATED POTASSIUM CHANNEL"/>
    <property type="match status" value="1"/>
</dbReference>
<gene>
    <name evidence="14" type="ORF">SAMN05421847_0162</name>
</gene>
<evidence type="ECO:0000256" key="1">
    <source>
        <dbReference type="ARBA" id="ARBA00004141"/>
    </source>
</evidence>
<protein>
    <submittedName>
        <fullName evidence="14">Voltage-gated potassium channel</fullName>
    </submittedName>
</protein>
<keyword evidence="2" id="KW-0813">Transport</keyword>
<reference evidence="15" key="1">
    <citation type="submission" date="2016-10" db="EMBL/GenBank/DDBJ databases">
        <authorList>
            <person name="Varghese N."/>
            <person name="Submissions S."/>
        </authorList>
    </citation>
    <scope>NUCLEOTIDE SEQUENCE [LARGE SCALE GENOMIC DNA]</scope>
    <source>
        <strain evidence="15">DSM 21580</strain>
    </source>
</reference>
<keyword evidence="4 12" id="KW-0812">Transmembrane</keyword>
<feature type="transmembrane region" description="Helical" evidence="12">
    <location>
        <begin position="49"/>
        <end position="68"/>
    </location>
</feature>
<evidence type="ECO:0000256" key="7">
    <source>
        <dbReference type="ARBA" id="ARBA00022958"/>
    </source>
</evidence>
<dbReference type="GO" id="GO:0008076">
    <property type="term" value="C:voltage-gated potassium channel complex"/>
    <property type="evidence" value="ECO:0007669"/>
    <property type="project" value="InterPro"/>
</dbReference>
<feature type="transmembrane region" description="Helical" evidence="12">
    <location>
        <begin position="210"/>
        <end position="235"/>
    </location>
</feature>
<dbReference type="FunFam" id="1.10.287.70:FF:000028">
    <property type="entry name" value="potassium voltage-gated channel subfamily D member 3"/>
    <property type="match status" value="1"/>
</dbReference>
<evidence type="ECO:0000256" key="10">
    <source>
        <dbReference type="ARBA" id="ARBA00023136"/>
    </source>
</evidence>
<evidence type="ECO:0000256" key="12">
    <source>
        <dbReference type="SAM" id="Phobius"/>
    </source>
</evidence>
<keyword evidence="10 12" id="KW-0472">Membrane</keyword>
<keyword evidence="6" id="KW-0851">Voltage-gated channel</keyword>
<evidence type="ECO:0000256" key="6">
    <source>
        <dbReference type="ARBA" id="ARBA00022882"/>
    </source>
</evidence>
<keyword evidence="8 12" id="KW-1133">Transmembrane helix</keyword>
<dbReference type="PANTHER" id="PTHR11537:SF254">
    <property type="entry name" value="POTASSIUM VOLTAGE-GATED CHANNEL PROTEIN SHAB"/>
    <property type="match status" value="1"/>
</dbReference>
<dbReference type="EMBL" id="FNUS01000001">
    <property type="protein sequence ID" value="SEF50472.1"/>
    <property type="molecule type" value="Genomic_DNA"/>
</dbReference>
<dbReference type="Gene3D" id="1.10.287.70">
    <property type="match status" value="1"/>
</dbReference>
<evidence type="ECO:0000256" key="9">
    <source>
        <dbReference type="ARBA" id="ARBA00023065"/>
    </source>
</evidence>
<dbReference type="Gene3D" id="1.20.120.350">
    <property type="entry name" value="Voltage-gated potassium channels. Chain C"/>
    <property type="match status" value="1"/>
</dbReference>
<keyword evidence="3" id="KW-0633">Potassium transport</keyword>
<evidence type="ECO:0000256" key="5">
    <source>
        <dbReference type="ARBA" id="ARBA00022826"/>
    </source>
</evidence>
<dbReference type="InterPro" id="IPR027359">
    <property type="entry name" value="Volt_channel_dom_sf"/>
</dbReference>
<dbReference type="RefSeq" id="WP_103912221.1">
    <property type="nucleotide sequence ID" value="NZ_FNUS01000001.1"/>
</dbReference>
<keyword evidence="9" id="KW-0406">Ion transport</keyword>
<dbReference type="InterPro" id="IPR005821">
    <property type="entry name" value="Ion_trans_dom"/>
</dbReference>
<sequence length="257" mass="29698">MLKKKIYQFININSSFQKLIYTLIILNVISLILASYKEIYIKYELFFDYFEIFSVSVFTIEYILRFWTADLDYENGTSFSKRLKFSTSSFGLIDLFAILPFYLPLIFPFDLRILRILRLFRLLRIFKLGRLSKSLQTITSVLKETKSELSITLFVAFILMILSSTLMFFVENEAQPDKFENIGQSLWWSVATLTTVGYGDIYPITGLGKFLSSIIALIGIGFVALPTGIISSAFIKKMQQEKEQNKEHICPNCGTKF</sequence>
<evidence type="ECO:0000259" key="13">
    <source>
        <dbReference type="Pfam" id="PF00520"/>
    </source>
</evidence>
<dbReference type="AlphaFoldDB" id="A0A1H5SIL4"/>